<dbReference type="AlphaFoldDB" id="A0A919SZA6"/>
<feature type="region of interest" description="Disordered" evidence="1">
    <location>
        <begin position="224"/>
        <end position="250"/>
    </location>
</feature>
<reference evidence="2" key="1">
    <citation type="submission" date="2021-03" db="EMBL/GenBank/DDBJ databases">
        <title>Whole genome shotgun sequence of Actinoplanes consettensis NBRC 14913.</title>
        <authorList>
            <person name="Komaki H."/>
            <person name="Tamura T."/>
        </authorList>
    </citation>
    <scope>NUCLEOTIDE SEQUENCE</scope>
    <source>
        <strain evidence="2">NBRC 14913</strain>
    </source>
</reference>
<evidence type="ECO:0000313" key="2">
    <source>
        <dbReference type="EMBL" id="GIM80117.1"/>
    </source>
</evidence>
<comment type="caution">
    <text evidence="2">The sequence shown here is derived from an EMBL/GenBank/DDBJ whole genome shotgun (WGS) entry which is preliminary data.</text>
</comment>
<dbReference type="InterPro" id="IPR038282">
    <property type="entry name" value="DUF2267_sf"/>
</dbReference>
<dbReference type="Pfam" id="PF10025">
    <property type="entry name" value="DUF2267"/>
    <property type="match status" value="1"/>
</dbReference>
<sequence length="314" mass="32628">MNVAMDVLARIQERARLHGPNETRRAVGAILASLADILPRHVFHQLTATFPDDLHPTGPLPPVAVAPGRNAFVSRLAAHLLIDEPDAAFLARVIFEQWNAAARTLSPATIAYLAPAGLRPLLRAQISPTQILTAQILTAQIPTAQIPTAQIPTAQIPTAQIPTAQISTTQIPTAQIPTAQISTAQISTAEAVAGLGSSAPAGLEARESHAAGIEMAGLAAAGLHLGPATPEPRGLDADGRRGGEFEPAGNELVSVVPAAADPIDMQREVAEAQAGEAEQGPAWRPNGAPRRIVRVATNAAAGHHQRTAARQLSA</sequence>
<protein>
    <submittedName>
        <fullName evidence="2">Uncharacterized protein</fullName>
    </submittedName>
</protein>
<dbReference type="InterPro" id="IPR018727">
    <property type="entry name" value="DUF2267"/>
</dbReference>
<keyword evidence="3" id="KW-1185">Reference proteome</keyword>
<gene>
    <name evidence="2" type="ORF">Aco04nite_69020</name>
</gene>
<evidence type="ECO:0000256" key="1">
    <source>
        <dbReference type="SAM" id="MobiDB-lite"/>
    </source>
</evidence>
<accession>A0A919SZA6</accession>
<dbReference type="Proteomes" id="UP000680865">
    <property type="component" value="Unassembled WGS sequence"/>
</dbReference>
<dbReference type="Gene3D" id="1.10.490.110">
    <property type="entry name" value="Uncharacterized conserved protein DUF2267"/>
    <property type="match status" value="1"/>
</dbReference>
<dbReference type="EMBL" id="BOQP01000041">
    <property type="protein sequence ID" value="GIM80117.1"/>
    <property type="molecule type" value="Genomic_DNA"/>
</dbReference>
<feature type="compositionally biased region" description="Basic and acidic residues" evidence="1">
    <location>
        <begin position="233"/>
        <end position="244"/>
    </location>
</feature>
<proteinExistence type="predicted"/>
<organism evidence="2 3">
    <name type="scientific">Winogradskya consettensis</name>
    <dbReference type="NCBI Taxonomy" id="113560"/>
    <lineage>
        <taxon>Bacteria</taxon>
        <taxon>Bacillati</taxon>
        <taxon>Actinomycetota</taxon>
        <taxon>Actinomycetes</taxon>
        <taxon>Micromonosporales</taxon>
        <taxon>Micromonosporaceae</taxon>
        <taxon>Winogradskya</taxon>
    </lineage>
</organism>
<evidence type="ECO:0000313" key="3">
    <source>
        <dbReference type="Proteomes" id="UP000680865"/>
    </source>
</evidence>
<name>A0A919SZA6_9ACTN</name>